<organism evidence="1 2">
    <name type="scientific">Dreissena polymorpha</name>
    <name type="common">Zebra mussel</name>
    <name type="synonym">Mytilus polymorpha</name>
    <dbReference type="NCBI Taxonomy" id="45954"/>
    <lineage>
        <taxon>Eukaryota</taxon>
        <taxon>Metazoa</taxon>
        <taxon>Spiralia</taxon>
        <taxon>Lophotrochozoa</taxon>
        <taxon>Mollusca</taxon>
        <taxon>Bivalvia</taxon>
        <taxon>Autobranchia</taxon>
        <taxon>Heteroconchia</taxon>
        <taxon>Euheterodonta</taxon>
        <taxon>Imparidentia</taxon>
        <taxon>Neoheterodontei</taxon>
        <taxon>Myida</taxon>
        <taxon>Dreissenoidea</taxon>
        <taxon>Dreissenidae</taxon>
        <taxon>Dreissena</taxon>
    </lineage>
</organism>
<name>A0A9D4CL35_DREPO</name>
<sequence>MYVFSGSETITDTKFFNGNSTPLTVGHIKHFSPPENCIKAERCNRCDTADLTTTIKV</sequence>
<evidence type="ECO:0000313" key="1">
    <source>
        <dbReference type="EMBL" id="KAH3726156.1"/>
    </source>
</evidence>
<evidence type="ECO:0000313" key="2">
    <source>
        <dbReference type="Proteomes" id="UP000828390"/>
    </source>
</evidence>
<gene>
    <name evidence="1" type="ORF">DPMN_052012</name>
</gene>
<dbReference type="AlphaFoldDB" id="A0A9D4CL35"/>
<reference evidence="1" key="2">
    <citation type="submission" date="2020-11" db="EMBL/GenBank/DDBJ databases">
        <authorList>
            <person name="McCartney M.A."/>
            <person name="Auch B."/>
            <person name="Kono T."/>
            <person name="Mallez S."/>
            <person name="Becker A."/>
            <person name="Gohl D.M."/>
            <person name="Silverstein K.A.T."/>
            <person name="Koren S."/>
            <person name="Bechman K.B."/>
            <person name="Herman A."/>
            <person name="Abrahante J.E."/>
            <person name="Garbe J."/>
        </authorList>
    </citation>
    <scope>NUCLEOTIDE SEQUENCE</scope>
    <source>
        <strain evidence="1">Duluth1</strain>
        <tissue evidence="1">Whole animal</tissue>
    </source>
</reference>
<reference evidence="1" key="1">
    <citation type="journal article" date="2019" name="bioRxiv">
        <title>The Genome of the Zebra Mussel, Dreissena polymorpha: A Resource for Invasive Species Research.</title>
        <authorList>
            <person name="McCartney M.A."/>
            <person name="Auch B."/>
            <person name="Kono T."/>
            <person name="Mallez S."/>
            <person name="Zhang Y."/>
            <person name="Obille A."/>
            <person name="Becker A."/>
            <person name="Abrahante J.E."/>
            <person name="Garbe J."/>
            <person name="Badalamenti J.P."/>
            <person name="Herman A."/>
            <person name="Mangelson H."/>
            <person name="Liachko I."/>
            <person name="Sullivan S."/>
            <person name="Sone E.D."/>
            <person name="Koren S."/>
            <person name="Silverstein K.A.T."/>
            <person name="Beckman K.B."/>
            <person name="Gohl D.M."/>
        </authorList>
    </citation>
    <scope>NUCLEOTIDE SEQUENCE</scope>
    <source>
        <strain evidence="1">Duluth1</strain>
        <tissue evidence="1">Whole animal</tissue>
    </source>
</reference>
<dbReference type="Proteomes" id="UP000828390">
    <property type="component" value="Unassembled WGS sequence"/>
</dbReference>
<comment type="caution">
    <text evidence="1">The sequence shown here is derived from an EMBL/GenBank/DDBJ whole genome shotgun (WGS) entry which is preliminary data.</text>
</comment>
<dbReference type="EMBL" id="JAIWYP010000012">
    <property type="protein sequence ID" value="KAH3726156.1"/>
    <property type="molecule type" value="Genomic_DNA"/>
</dbReference>
<accession>A0A9D4CL35</accession>
<protein>
    <submittedName>
        <fullName evidence="1">Uncharacterized protein</fullName>
    </submittedName>
</protein>
<keyword evidence="2" id="KW-1185">Reference proteome</keyword>
<proteinExistence type="predicted"/>